<protein>
    <recommendedName>
        <fullName evidence="7">3-sulfinopropanoyl-CoA desulfinase</fullName>
        <ecNumber evidence="6">3.13.1.4</ecNumber>
    </recommendedName>
    <alternativeName>
        <fullName evidence="8">3-sulfinopropionyl coenzyme A desulfinase</fullName>
    </alternativeName>
</protein>
<evidence type="ECO:0000259" key="12">
    <source>
        <dbReference type="Pfam" id="PF02771"/>
    </source>
</evidence>
<feature type="domain" description="Acyl-CoA dehydrogenase/oxidase C-terminal" evidence="10">
    <location>
        <begin position="229"/>
        <end position="380"/>
    </location>
</feature>
<dbReference type="GO" id="GO:0003995">
    <property type="term" value="F:acyl-CoA dehydrogenase activity"/>
    <property type="evidence" value="ECO:0007669"/>
    <property type="project" value="TreeGrafter"/>
</dbReference>
<dbReference type="RefSeq" id="WP_064301462.1">
    <property type="nucleotide sequence ID" value="NZ_LUCV01000004.1"/>
</dbReference>
<evidence type="ECO:0000256" key="5">
    <source>
        <dbReference type="ARBA" id="ARBA00052938"/>
    </source>
</evidence>
<evidence type="ECO:0000313" key="13">
    <source>
        <dbReference type="EMBL" id="OAI94892.1"/>
    </source>
</evidence>
<evidence type="ECO:0000256" key="2">
    <source>
        <dbReference type="ARBA" id="ARBA00009347"/>
    </source>
</evidence>
<dbReference type="InterPro" id="IPR013786">
    <property type="entry name" value="AcylCoA_DH/ox_N"/>
</dbReference>
<dbReference type="EC" id="3.13.1.4" evidence="6"/>
<evidence type="ECO:0000259" key="10">
    <source>
        <dbReference type="Pfam" id="PF00441"/>
    </source>
</evidence>
<gene>
    <name evidence="13" type="ORF">AYO28_07180</name>
</gene>
<dbReference type="PANTHER" id="PTHR43884">
    <property type="entry name" value="ACYL-COA DEHYDROGENASE"/>
    <property type="match status" value="1"/>
</dbReference>
<dbReference type="PANTHER" id="PTHR43884:SF12">
    <property type="entry name" value="ISOVALERYL-COA DEHYDROGENASE, MITOCHONDRIAL-RELATED"/>
    <property type="match status" value="1"/>
</dbReference>
<comment type="caution">
    <text evidence="13">The sequence shown here is derived from an EMBL/GenBank/DDBJ whole genome shotgun (WGS) entry which is preliminary data.</text>
</comment>
<evidence type="ECO:0000256" key="3">
    <source>
        <dbReference type="ARBA" id="ARBA00022630"/>
    </source>
</evidence>
<dbReference type="PIRSF" id="PIRSF016578">
    <property type="entry name" value="HsaA"/>
    <property type="match status" value="1"/>
</dbReference>
<dbReference type="SUPFAM" id="SSF47203">
    <property type="entry name" value="Acyl-CoA dehydrogenase C-terminal domain-like"/>
    <property type="match status" value="1"/>
</dbReference>
<reference evidence="13 14" key="1">
    <citation type="submission" date="2016-03" db="EMBL/GenBank/DDBJ databases">
        <title>Draft Genome Assembly of Pseudomonas putida strain CBF10-2.</title>
        <authorList>
            <person name="Iyer R.S."/>
            <person name="Damania A."/>
        </authorList>
    </citation>
    <scope>NUCLEOTIDE SEQUENCE [LARGE SCALE GENOMIC DNA]</scope>
    <source>
        <strain evidence="13 14">CBF10-2</strain>
    </source>
</reference>
<evidence type="ECO:0000256" key="6">
    <source>
        <dbReference type="ARBA" id="ARBA00066461"/>
    </source>
</evidence>
<dbReference type="Gene3D" id="1.10.540.10">
    <property type="entry name" value="Acyl-CoA dehydrogenase/oxidase, N-terminal domain"/>
    <property type="match status" value="1"/>
</dbReference>
<dbReference type="InterPro" id="IPR046373">
    <property type="entry name" value="Acyl-CoA_Oxase/DH_mid-dom_sf"/>
</dbReference>
<dbReference type="Pfam" id="PF00441">
    <property type="entry name" value="Acyl-CoA_dh_1"/>
    <property type="match status" value="1"/>
</dbReference>
<keyword evidence="9" id="KW-0560">Oxidoreductase</keyword>
<dbReference type="SUPFAM" id="SSF56645">
    <property type="entry name" value="Acyl-CoA dehydrogenase NM domain-like"/>
    <property type="match status" value="1"/>
</dbReference>
<dbReference type="AlphaFoldDB" id="A0A177SV50"/>
<organism evidence="13 14">
    <name type="scientific">Pseudomonas putida</name>
    <name type="common">Arthrobacter siderocapsulatus</name>
    <dbReference type="NCBI Taxonomy" id="303"/>
    <lineage>
        <taxon>Bacteria</taxon>
        <taxon>Pseudomonadati</taxon>
        <taxon>Pseudomonadota</taxon>
        <taxon>Gammaproteobacteria</taxon>
        <taxon>Pseudomonadales</taxon>
        <taxon>Pseudomonadaceae</taxon>
        <taxon>Pseudomonas</taxon>
    </lineage>
</organism>
<evidence type="ECO:0000256" key="1">
    <source>
        <dbReference type="ARBA" id="ARBA00001974"/>
    </source>
</evidence>
<feature type="domain" description="Acyl-CoA dehydrogenase/oxidase N-terminal" evidence="12">
    <location>
        <begin position="6"/>
        <end position="116"/>
    </location>
</feature>
<proteinExistence type="inferred from homology"/>
<dbReference type="InterPro" id="IPR036250">
    <property type="entry name" value="AcylCo_DH-like_C"/>
</dbReference>
<name>A0A177SV50_PSEPU</name>
<evidence type="ECO:0000256" key="8">
    <source>
        <dbReference type="ARBA" id="ARBA00075603"/>
    </source>
</evidence>
<dbReference type="Pfam" id="PF02771">
    <property type="entry name" value="Acyl-CoA_dh_N"/>
    <property type="match status" value="1"/>
</dbReference>
<dbReference type="InterPro" id="IPR009075">
    <property type="entry name" value="AcylCo_DH/oxidase_C"/>
</dbReference>
<evidence type="ECO:0000256" key="4">
    <source>
        <dbReference type="ARBA" id="ARBA00022827"/>
    </source>
</evidence>
<dbReference type="InterPro" id="IPR006091">
    <property type="entry name" value="Acyl-CoA_Oxase/DH_mid-dom"/>
</dbReference>
<evidence type="ECO:0000256" key="7">
    <source>
        <dbReference type="ARBA" id="ARBA00068311"/>
    </source>
</evidence>
<dbReference type="InterPro" id="IPR037069">
    <property type="entry name" value="AcylCoA_DH/ox_N_sf"/>
</dbReference>
<comment type="cofactor">
    <cofactor evidence="1 9">
        <name>FAD</name>
        <dbReference type="ChEBI" id="CHEBI:57692"/>
    </cofactor>
</comment>
<dbReference type="Gene3D" id="1.20.140.10">
    <property type="entry name" value="Butyryl-CoA Dehydrogenase, subunit A, domain 3"/>
    <property type="match status" value="1"/>
</dbReference>
<feature type="domain" description="Acyl-CoA oxidase/dehydrogenase middle" evidence="11">
    <location>
        <begin position="120"/>
        <end position="215"/>
    </location>
</feature>
<dbReference type="EMBL" id="LUCV01000004">
    <property type="protein sequence ID" value="OAI94892.1"/>
    <property type="molecule type" value="Genomic_DNA"/>
</dbReference>
<comment type="similarity">
    <text evidence="2 9">Belongs to the acyl-CoA dehydrogenase family.</text>
</comment>
<keyword evidence="3 9" id="KW-0285">Flavoprotein</keyword>
<dbReference type="InterPro" id="IPR009100">
    <property type="entry name" value="AcylCoA_DH/oxidase_NM_dom_sf"/>
</dbReference>
<evidence type="ECO:0000256" key="9">
    <source>
        <dbReference type="RuleBase" id="RU362125"/>
    </source>
</evidence>
<sequence>MNYELTEEQRQIQDLIRRVAREKVAPRADEIDRSAEYPHDMFALLKELGLFALPFPTEYGGTNSLLSACIAVEELGRVCYNTGYLLVVQWTPFGAILAGGTEEQKQRLLPGLASGDLRGALSLTEPQSGSDVSGIKTTARRVEGGYQLNGSKIWCTNSHIADFILVAARTVDESGAPLGINLFIVDRATPGLTIGAHESKMGARGVPACPLFFDEAFVPVANRVGPEGGEGFKVAMEALNTSRPLIAARAVGLAQGAIDHSVDYVKERVAFKQKISDFQGVRWMIADMVTQTEAARQLVYRTASMVDAGITGRALAPMAAMAKMFASDVAMKVATDAVQLFGAAGISNEYPINRYFRDAKVVQIIEGTNQIQRNIVADSVLGRANRGEAKPR</sequence>
<dbReference type="FunFam" id="1.20.140.10:FF:000004">
    <property type="entry name" value="Acyl-CoA dehydrogenase FadE25"/>
    <property type="match status" value="1"/>
</dbReference>
<evidence type="ECO:0000313" key="14">
    <source>
        <dbReference type="Proteomes" id="UP000077752"/>
    </source>
</evidence>
<comment type="catalytic activity">
    <reaction evidence="5">
        <text>3-sulfinopropanoyl-CoA + H2O = propanoyl-CoA + sulfite + H(+)</text>
        <dbReference type="Rhea" id="RHEA:41624"/>
        <dbReference type="ChEBI" id="CHEBI:15377"/>
        <dbReference type="ChEBI" id="CHEBI:15378"/>
        <dbReference type="ChEBI" id="CHEBI:17359"/>
        <dbReference type="ChEBI" id="CHEBI:57392"/>
        <dbReference type="ChEBI" id="CHEBI:78349"/>
        <dbReference type="EC" id="3.13.1.4"/>
    </reaction>
    <physiologicalReaction direction="left-to-right" evidence="5">
        <dbReference type="Rhea" id="RHEA:41625"/>
    </physiologicalReaction>
</comment>
<dbReference type="GO" id="GO:0050660">
    <property type="term" value="F:flavin adenine dinucleotide binding"/>
    <property type="evidence" value="ECO:0007669"/>
    <property type="project" value="InterPro"/>
</dbReference>
<accession>A0A177SV50</accession>
<evidence type="ECO:0000259" key="11">
    <source>
        <dbReference type="Pfam" id="PF02770"/>
    </source>
</evidence>
<dbReference type="Pfam" id="PF02770">
    <property type="entry name" value="Acyl-CoA_dh_M"/>
    <property type="match status" value="1"/>
</dbReference>
<keyword evidence="4 9" id="KW-0274">FAD</keyword>
<dbReference type="Proteomes" id="UP000077752">
    <property type="component" value="Unassembled WGS sequence"/>
</dbReference>
<dbReference type="Gene3D" id="2.40.110.10">
    <property type="entry name" value="Butyryl-CoA Dehydrogenase, subunit A, domain 2"/>
    <property type="match status" value="1"/>
</dbReference>